<evidence type="ECO:0000313" key="3">
    <source>
        <dbReference type="Proteomes" id="UP000323454"/>
    </source>
</evidence>
<dbReference type="AlphaFoldDB" id="A0A5B2WJL4"/>
<sequence>MSATTVGEVANGVTSSAQVEPRVYTGDIDGADYRIEVPPTWNGTLLLYSHHYRMPGLPCPALVVPSHDELGPRLDGDAMRQILLERGYAIAGTAKTTGWMMEDTLRDQVLLHDWFIDNVAKPERTYVWGTSPGGLAAIVLAQRHPRRFDGALSLGADASGVINQMNLRLDVGFGIKTLLAGEQNLELETITDPDANFQKVLGVIGAAAQGDALAHARLILSCSLGNMVPSAEGHSNRAITDTKEAVAHLAWIVSVSHASVTFGPARRNIQDRAGGNPLWNNGVDYREIFARSTMQELVKQAYAEAGADLEADLDALNAAPRITNDPKATEYLIRTAGFPGLTPVPVVTMHTTRDGAAPVEHERALADRVALVGDPDRLVQLYIDRNFTCAFSPAEVITALDLLEERARTGKWGDTSAEALNATAAAYPAEQRRVYNFWIPQEREDERFASLDPAFVEFEPEQLQRTYPF</sequence>
<dbReference type="EMBL" id="VUOB01000086">
    <property type="protein sequence ID" value="KAA2250950.1"/>
    <property type="molecule type" value="Genomic_DNA"/>
</dbReference>
<organism evidence="2 3">
    <name type="scientific">Solihabitans fulvus</name>
    <dbReference type="NCBI Taxonomy" id="1892852"/>
    <lineage>
        <taxon>Bacteria</taxon>
        <taxon>Bacillati</taxon>
        <taxon>Actinomycetota</taxon>
        <taxon>Actinomycetes</taxon>
        <taxon>Pseudonocardiales</taxon>
        <taxon>Pseudonocardiaceae</taxon>
        <taxon>Solihabitans</taxon>
    </lineage>
</organism>
<dbReference type="GO" id="GO:0006508">
    <property type="term" value="P:proteolysis"/>
    <property type="evidence" value="ECO:0007669"/>
    <property type="project" value="InterPro"/>
</dbReference>
<dbReference type="Gene3D" id="3.40.50.1820">
    <property type="entry name" value="alpha/beta hydrolase"/>
    <property type="match status" value="1"/>
</dbReference>
<evidence type="ECO:0000259" key="1">
    <source>
        <dbReference type="Pfam" id="PF00326"/>
    </source>
</evidence>
<dbReference type="OrthoDB" id="7197847at2"/>
<dbReference type="InterPro" id="IPR029058">
    <property type="entry name" value="AB_hydrolase_fold"/>
</dbReference>
<dbReference type="Proteomes" id="UP000323454">
    <property type="component" value="Unassembled WGS sequence"/>
</dbReference>
<accession>A0A5B2WJL4</accession>
<dbReference type="Pfam" id="PF00326">
    <property type="entry name" value="Peptidase_S9"/>
    <property type="match status" value="1"/>
</dbReference>
<protein>
    <recommendedName>
        <fullName evidence="1">Peptidase S9 prolyl oligopeptidase catalytic domain-containing protein</fullName>
    </recommendedName>
</protein>
<feature type="domain" description="Peptidase S9 prolyl oligopeptidase catalytic" evidence="1">
    <location>
        <begin position="102"/>
        <end position="153"/>
    </location>
</feature>
<reference evidence="2 3" key="2">
    <citation type="submission" date="2019-09" db="EMBL/GenBank/DDBJ databases">
        <authorList>
            <person name="Jin C."/>
        </authorList>
    </citation>
    <scope>NUCLEOTIDE SEQUENCE [LARGE SCALE GENOMIC DNA]</scope>
    <source>
        <strain evidence="2 3">AN110305</strain>
    </source>
</reference>
<keyword evidence="3" id="KW-1185">Reference proteome</keyword>
<evidence type="ECO:0000313" key="2">
    <source>
        <dbReference type="EMBL" id="KAA2250950.1"/>
    </source>
</evidence>
<reference evidence="2 3" key="1">
    <citation type="submission" date="2019-09" db="EMBL/GenBank/DDBJ databases">
        <title>Goodfellowia gen. nov., a new genus of the Pseudonocardineae related to Actinoalloteichus, containing Goodfellowia coeruleoviolacea gen. nov., comb. nov. gen. nov., comb. nov.</title>
        <authorList>
            <person name="Labeda D."/>
        </authorList>
    </citation>
    <scope>NUCLEOTIDE SEQUENCE [LARGE SCALE GENOMIC DNA]</scope>
    <source>
        <strain evidence="2 3">AN110305</strain>
    </source>
</reference>
<comment type="caution">
    <text evidence="2">The sequence shown here is derived from an EMBL/GenBank/DDBJ whole genome shotgun (WGS) entry which is preliminary data.</text>
</comment>
<gene>
    <name evidence="2" type="ORF">F0L68_38315</name>
</gene>
<dbReference type="GO" id="GO:0008236">
    <property type="term" value="F:serine-type peptidase activity"/>
    <property type="evidence" value="ECO:0007669"/>
    <property type="project" value="InterPro"/>
</dbReference>
<dbReference type="SUPFAM" id="SSF53474">
    <property type="entry name" value="alpha/beta-Hydrolases"/>
    <property type="match status" value="1"/>
</dbReference>
<dbReference type="RefSeq" id="WP_149854825.1">
    <property type="nucleotide sequence ID" value="NZ_VUOB01000086.1"/>
</dbReference>
<proteinExistence type="predicted"/>
<name>A0A5B2WJL4_9PSEU</name>
<dbReference type="InterPro" id="IPR001375">
    <property type="entry name" value="Peptidase_S9_cat"/>
</dbReference>